<reference evidence="6 7" key="1">
    <citation type="submission" date="2021-08" db="EMBL/GenBank/DDBJ databases">
        <title>Streptomyces sp. PTM05 isolated from lichen.</title>
        <authorList>
            <person name="Somphong A."/>
            <person name="Phongsopitanun W."/>
            <person name="Tanasupawat S."/>
        </authorList>
    </citation>
    <scope>NUCLEOTIDE SEQUENCE [LARGE SCALE GENOMIC DNA]</scope>
    <source>
        <strain evidence="6 7">Ptm05</strain>
    </source>
</reference>
<dbReference type="Gene3D" id="3.30.1050.10">
    <property type="entry name" value="SCP2 sterol-binding domain"/>
    <property type="match status" value="1"/>
</dbReference>
<dbReference type="InterPro" id="IPR016181">
    <property type="entry name" value="Acyl_CoA_acyltransferase"/>
</dbReference>
<evidence type="ECO:0000256" key="1">
    <source>
        <dbReference type="ARBA" id="ARBA00009213"/>
    </source>
</evidence>
<dbReference type="PANTHER" id="PTHR37817">
    <property type="entry name" value="N-ACETYLTRANSFERASE EIS"/>
    <property type="match status" value="1"/>
</dbReference>
<feature type="active site" description="Proton acceptor; via carboxylate" evidence="4">
    <location>
        <position position="427"/>
    </location>
</feature>
<proteinExistence type="inferred from homology"/>
<sequence>MTKEAAEAAEATRAAGATAGTRFEVLEPERWEEWYGALERAFGGPPEAPEERALWHGLTECDRSLVALDGDVIAGGASAFSFRLSLPGGAVVPAAGVTMVGVTPTHRRRGVLTSLMRRQLDDVRERGESLAVLTASEPAIYGRFGYGAAIRKLRIDAETRRVSPVGPQGTDDVRLRLADPREALGACEAVYAALVPRRPGMLARRPGWEELPLLDPQRDREGFGERLCVLAERDGRVTGYARYATRLTQSRGGQDGTVNVADVEALDAASYAALWRYLFALDLVSTLTCHDRPVDDPLLHLVPDIRRLRLGVVDSLHLRLVDLGAALSARAYAAPVDVVLEVADPFCPWNAGRWRLTGDAKGAVCERTTDAAELSLPTGALATAYLGGPSLASLAGAGRVVEERAGALAAASQAFGAGVAPWLPHGF</sequence>
<dbReference type="CDD" id="cd04301">
    <property type="entry name" value="NAT_SF"/>
    <property type="match status" value="1"/>
</dbReference>
<accession>A0ABS7QTL5</accession>
<feature type="active site" description="Proton donor" evidence="4">
    <location>
        <position position="141"/>
    </location>
</feature>
<keyword evidence="2 4" id="KW-0808">Transferase</keyword>
<protein>
    <submittedName>
        <fullName evidence="6">GNAT family N-acetyltransferase</fullName>
    </submittedName>
</protein>
<dbReference type="Proteomes" id="UP001198565">
    <property type="component" value="Unassembled WGS sequence"/>
</dbReference>
<dbReference type="PANTHER" id="PTHR37817:SF1">
    <property type="entry name" value="N-ACETYLTRANSFERASE EIS"/>
    <property type="match status" value="1"/>
</dbReference>
<dbReference type="Gene3D" id="3.40.630.30">
    <property type="match status" value="2"/>
</dbReference>
<dbReference type="RefSeq" id="WP_222978817.1">
    <property type="nucleotide sequence ID" value="NZ_JAINVZ010000010.1"/>
</dbReference>
<feature type="binding site" evidence="4">
    <location>
        <begin position="108"/>
        <end position="113"/>
    </location>
    <ligand>
        <name>acetyl-CoA</name>
        <dbReference type="ChEBI" id="CHEBI:57288"/>
    </ligand>
</feature>
<dbReference type="Pfam" id="PF13527">
    <property type="entry name" value="Acetyltransf_9"/>
    <property type="match status" value="1"/>
</dbReference>
<dbReference type="PROSITE" id="PS51186">
    <property type="entry name" value="GNAT"/>
    <property type="match status" value="1"/>
</dbReference>
<dbReference type="InterPro" id="IPR036527">
    <property type="entry name" value="SCP2_sterol-bd_dom_sf"/>
</dbReference>
<evidence type="ECO:0000313" key="7">
    <source>
        <dbReference type="Proteomes" id="UP001198565"/>
    </source>
</evidence>
<dbReference type="SUPFAM" id="SSF55718">
    <property type="entry name" value="SCP-like"/>
    <property type="match status" value="1"/>
</dbReference>
<feature type="binding site" evidence="4">
    <location>
        <begin position="100"/>
        <end position="102"/>
    </location>
    <ligand>
        <name>acetyl-CoA</name>
        <dbReference type="ChEBI" id="CHEBI:57288"/>
    </ligand>
</feature>
<dbReference type="Pfam" id="PF17668">
    <property type="entry name" value="Acetyltransf_17"/>
    <property type="match status" value="1"/>
</dbReference>
<comment type="subunit">
    <text evidence="4">Homohexamer; trimer of dimers.</text>
</comment>
<dbReference type="InterPro" id="IPR000182">
    <property type="entry name" value="GNAT_dom"/>
</dbReference>
<evidence type="ECO:0000259" key="5">
    <source>
        <dbReference type="PROSITE" id="PS51186"/>
    </source>
</evidence>
<evidence type="ECO:0000256" key="3">
    <source>
        <dbReference type="ARBA" id="ARBA00023315"/>
    </source>
</evidence>
<feature type="domain" description="N-acetyltransferase" evidence="5">
    <location>
        <begin position="21"/>
        <end position="180"/>
    </location>
</feature>
<dbReference type="InterPro" id="IPR051554">
    <property type="entry name" value="Acetyltransferase_Eis"/>
</dbReference>
<gene>
    <name evidence="6" type="ORF">K7472_16955</name>
</gene>
<name>A0ABS7QTL5_9ACTN</name>
<comment type="similarity">
    <text evidence="1 4">Belongs to the acetyltransferase Eis family.</text>
</comment>
<keyword evidence="3 4" id="KW-0012">Acyltransferase</keyword>
<comment type="caution">
    <text evidence="6">The sequence shown here is derived from an EMBL/GenBank/DDBJ whole genome shotgun (WGS) entry which is preliminary data.</text>
</comment>
<keyword evidence="7" id="KW-1185">Reference proteome</keyword>
<dbReference type="InterPro" id="IPR022902">
    <property type="entry name" value="NAcTrfase_Eis"/>
</dbReference>
<organism evidence="6 7">
    <name type="scientific">Streptantibioticus parmotrematis</name>
    <dbReference type="NCBI Taxonomy" id="2873249"/>
    <lineage>
        <taxon>Bacteria</taxon>
        <taxon>Bacillati</taxon>
        <taxon>Actinomycetota</taxon>
        <taxon>Actinomycetes</taxon>
        <taxon>Kitasatosporales</taxon>
        <taxon>Streptomycetaceae</taxon>
        <taxon>Streptantibioticus</taxon>
    </lineage>
</organism>
<evidence type="ECO:0000256" key="4">
    <source>
        <dbReference type="HAMAP-Rule" id="MF_01812"/>
    </source>
</evidence>
<dbReference type="InterPro" id="IPR025559">
    <property type="entry name" value="Eis_dom"/>
</dbReference>
<feature type="binding site" evidence="4">
    <location>
        <begin position="136"/>
        <end position="137"/>
    </location>
    <ligand>
        <name>acetyl-CoA</name>
        <dbReference type="ChEBI" id="CHEBI:57288"/>
    </ligand>
</feature>
<evidence type="ECO:0000256" key="2">
    <source>
        <dbReference type="ARBA" id="ARBA00022679"/>
    </source>
</evidence>
<dbReference type="EMBL" id="JAINVZ010000010">
    <property type="protein sequence ID" value="MBY8886543.1"/>
    <property type="molecule type" value="Genomic_DNA"/>
</dbReference>
<dbReference type="NCBIfam" id="NF002367">
    <property type="entry name" value="PRK01346.1-4"/>
    <property type="match status" value="1"/>
</dbReference>
<dbReference type="InterPro" id="IPR041380">
    <property type="entry name" value="Acetyltransf_17"/>
</dbReference>
<dbReference type="Pfam" id="PF13530">
    <property type="entry name" value="SCP2_2"/>
    <property type="match status" value="1"/>
</dbReference>
<dbReference type="SUPFAM" id="SSF55729">
    <property type="entry name" value="Acyl-CoA N-acyltransferases (Nat)"/>
    <property type="match status" value="1"/>
</dbReference>
<evidence type="ECO:0000313" key="6">
    <source>
        <dbReference type="EMBL" id="MBY8886543.1"/>
    </source>
</evidence>
<dbReference type="HAMAP" id="MF_01812">
    <property type="entry name" value="Eis"/>
    <property type="match status" value="1"/>
</dbReference>